<dbReference type="InterPro" id="IPR044160">
    <property type="entry name" value="TGD4-like"/>
</dbReference>
<accession>A0A8X8YEX5</accession>
<sequence length="382" mass="42153">MTMKKLRWAMEGEFWELDSSTPATLDGVARPVAGDLPLPLGLSRGARLSRPKQIDFMQRFMAAPFVPSFSDGVGFSLQRLLSLPSFARDAWLFPNHNLTVEASSPSLFVDDDGNYWDVPFTLAMDVGSIAPHSDTSFHFCISHNAGSPRPLTPNQIPPPPTLLPGLSAKSAFSFNKHFDIWKSEAPKARMVQPYDILLSNPHVSASTILGSVITASLGENSMTPRGQDDDTFRLYAKGENYAASADLFASASLSAQLGNFQKNFLDLTRFHARLDIPSGSKFINRAYKVARALYNSEAPTAEALQTITPSATLSFQQQMAGPFSLRVDSGVSVDLKKEWYLNVNDPVFAVEYALHVLGSAKAVAWYSPKQREFMIELRFFET</sequence>
<organism evidence="1">
    <name type="scientific">Salvia splendens</name>
    <name type="common">Scarlet sage</name>
    <dbReference type="NCBI Taxonomy" id="180675"/>
    <lineage>
        <taxon>Eukaryota</taxon>
        <taxon>Viridiplantae</taxon>
        <taxon>Streptophyta</taxon>
        <taxon>Embryophyta</taxon>
        <taxon>Tracheophyta</taxon>
        <taxon>Spermatophyta</taxon>
        <taxon>Magnoliopsida</taxon>
        <taxon>eudicotyledons</taxon>
        <taxon>Gunneridae</taxon>
        <taxon>Pentapetalae</taxon>
        <taxon>asterids</taxon>
        <taxon>lamiids</taxon>
        <taxon>Lamiales</taxon>
        <taxon>Lamiaceae</taxon>
        <taxon>Nepetoideae</taxon>
        <taxon>Mentheae</taxon>
        <taxon>Salviinae</taxon>
        <taxon>Salvia</taxon>
        <taxon>Salvia subgen. Calosphace</taxon>
        <taxon>core Calosphace</taxon>
    </lineage>
</organism>
<dbReference type="GO" id="GO:0070300">
    <property type="term" value="F:phosphatidic acid binding"/>
    <property type="evidence" value="ECO:0007669"/>
    <property type="project" value="InterPro"/>
</dbReference>
<dbReference type="GO" id="GO:0034196">
    <property type="term" value="P:acylglycerol transport"/>
    <property type="evidence" value="ECO:0007669"/>
    <property type="project" value="InterPro"/>
</dbReference>
<dbReference type="PANTHER" id="PTHR34954">
    <property type="entry name" value="EXPRESSED PROTEIN"/>
    <property type="match status" value="1"/>
</dbReference>
<reference evidence="1" key="1">
    <citation type="submission" date="2018-01" db="EMBL/GenBank/DDBJ databases">
        <authorList>
            <person name="Mao J.F."/>
        </authorList>
    </citation>
    <scope>NUCLEOTIDE SEQUENCE</scope>
    <source>
        <strain evidence="1">Huo1</strain>
        <tissue evidence="1">Leaf</tissue>
    </source>
</reference>
<dbReference type="EMBL" id="PNBA02000003">
    <property type="protein sequence ID" value="KAG6431316.1"/>
    <property type="molecule type" value="Genomic_DNA"/>
</dbReference>
<proteinExistence type="predicted"/>
<gene>
    <name evidence="1" type="ORF">SASPL_109395</name>
</gene>
<keyword evidence="2" id="KW-1185">Reference proteome</keyword>
<dbReference type="GO" id="GO:1990052">
    <property type="term" value="P:ER to chloroplast lipid transport"/>
    <property type="evidence" value="ECO:0007669"/>
    <property type="project" value="InterPro"/>
</dbReference>
<reference evidence="1" key="2">
    <citation type="submission" date="2020-08" db="EMBL/GenBank/DDBJ databases">
        <title>Plant Genome Project.</title>
        <authorList>
            <person name="Zhang R.-G."/>
        </authorList>
    </citation>
    <scope>NUCLEOTIDE SEQUENCE</scope>
    <source>
        <strain evidence="1">Huo1</strain>
        <tissue evidence="1">Leaf</tissue>
    </source>
</reference>
<comment type="caution">
    <text evidence="1">The sequence shown here is derived from an EMBL/GenBank/DDBJ whole genome shotgun (WGS) entry which is preliminary data.</text>
</comment>
<dbReference type="Proteomes" id="UP000298416">
    <property type="component" value="Unassembled WGS sequence"/>
</dbReference>
<dbReference type="PANTHER" id="PTHR34954:SF4">
    <property type="entry name" value="PROTEIN TRIGALACTOSYLDIACYLGLYCEROL 4, CHLOROPLASTIC"/>
    <property type="match status" value="1"/>
</dbReference>
<evidence type="ECO:0000313" key="1">
    <source>
        <dbReference type="EMBL" id="KAG6431316.1"/>
    </source>
</evidence>
<name>A0A8X8YEX5_SALSN</name>
<protein>
    <submittedName>
        <fullName evidence="1">Uncharacterized protein</fullName>
    </submittedName>
</protein>
<evidence type="ECO:0000313" key="2">
    <source>
        <dbReference type="Proteomes" id="UP000298416"/>
    </source>
</evidence>
<dbReference type="AlphaFoldDB" id="A0A8X8YEX5"/>
<dbReference type="GO" id="GO:0009941">
    <property type="term" value="C:chloroplast envelope"/>
    <property type="evidence" value="ECO:0007669"/>
    <property type="project" value="TreeGrafter"/>
</dbReference>